<dbReference type="Proteomes" id="UP001371218">
    <property type="component" value="Unassembled WGS sequence"/>
</dbReference>
<dbReference type="EMBL" id="JBBUTG010000013">
    <property type="protein sequence ID" value="MEK8033019.1"/>
    <property type="molecule type" value="Genomic_DNA"/>
</dbReference>
<keyword evidence="2" id="KW-1185">Reference proteome</keyword>
<protein>
    <submittedName>
        <fullName evidence="1">Uncharacterized protein</fullName>
    </submittedName>
</protein>
<sequence length="98" mass="10803">MFQVEVFDARPPVPGWRGVCISDEDEAGLMFAFSDRSPARPDELDDAIDLVHALHGELGVRAGVRDLHSGHLIYDCVMRPAIDTLAANVNGRIETWTT</sequence>
<dbReference type="RefSeq" id="WP_341427440.1">
    <property type="nucleotide sequence ID" value="NZ_JBBUTG010000013.1"/>
</dbReference>
<evidence type="ECO:0000313" key="1">
    <source>
        <dbReference type="EMBL" id="MEK8033019.1"/>
    </source>
</evidence>
<name>A0ABU9BTF5_9BURK</name>
<proteinExistence type="predicted"/>
<comment type="caution">
    <text evidence="1">The sequence shown here is derived from an EMBL/GenBank/DDBJ whole genome shotgun (WGS) entry which is preliminary data.</text>
</comment>
<reference evidence="1 2" key="1">
    <citation type="submission" date="2024-04" db="EMBL/GenBank/DDBJ databases">
        <title>Novel species of the genus Ideonella isolated from streams.</title>
        <authorList>
            <person name="Lu H."/>
        </authorList>
    </citation>
    <scope>NUCLEOTIDE SEQUENCE [LARGE SCALE GENOMIC DNA]</scope>
    <source>
        <strain evidence="1 2">DXS29W</strain>
    </source>
</reference>
<organism evidence="1 2">
    <name type="scientific">Ideonella lacteola</name>
    <dbReference type="NCBI Taxonomy" id="2984193"/>
    <lineage>
        <taxon>Bacteria</taxon>
        <taxon>Pseudomonadati</taxon>
        <taxon>Pseudomonadota</taxon>
        <taxon>Betaproteobacteria</taxon>
        <taxon>Burkholderiales</taxon>
        <taxon>Sphaerotilaceae</taxon>
        <taxon>Ideonella</taxon>
    </lineage>
</organism>
<accession>A0ABU9BTF5</accession>
<gene>
    <name evidence="1" type="ORF">AACH06_19525</name>
</gene>
<evidence type="ECO:0000313" key="2">
    <source>
        <dbReference type="Proteomes" id="UP001371218"/>
    </source>
</evidence>